<protein>
    <recommendedName>
        <fullName evidence="2">DUF7745 domain-containing protein</fullName>
    </recommendedName>
</protein>
<evidence type="ECO:0000313" key="3">
    <source>
        <dbReference type="EMBL" id="CAI8614486.1"/>
    </source>
</evidence>
<evidence type="ECO:0000256" key="1">
    <source>
        <dbReference type="SAM" id="Phobius"/>
    </source>
</evidence>
<accession>A0AAV1AW12</accession>
<feature type="transmembrane region" description="Helical" evidence="1">
    <location>
        <begin position="29"/>
        <end position="48"/>
    </location>
</feature>
<feature type="transmembrane region" description="Helical" evidence="1">
    <location>
        <begin position="82"/>
        <end position="100"/>
    </location>
</feature>
<dbReference type="Pfam" id="PF24924">
    <property type="entry name" value="DUF7745"/>
    <property type="match status" value="1"/>
</dbReference>
<keyword evidence="4" id="KW-1185">Reference proteome</keyword>
<dbReference type="PANTHER" id="PTHR48154">
    <property type="entry name" value="PROTEIN, PUTATIVE-RELATED"/>
    <property type="match status" value="1"/>
</dbReference>
<keyword evidence="1" id="KW-0812">Transmembrane</keyword>
<gene>
    <name evidence="3" type="ORF">VFH_V131720</name>
</gene>
<organism evidence="3 4">
    <name type="scientific">Vicia faba</name>
    <name type="common">Broad bean</name>
    <name type="synonym">Faba vulgaris</name>
    <dbReference type="NCBI Taxonomy" id="3906"/>
    <lineage>
        <taxon>Eukaryota</taxon>
        <taxon>Viridiplantae</taxon>
        <taxon>Streptophyta</taxon>
        <taxon>Embryophyta</taxon>
        <taxon>Tracheophyta</taxon>
        <taxon>Spermatophyta</taxon>
        <taxon>Magnoliopsida</taxon>
        <taxon>eudicotyledons</taxon>
        <taxon>Gunneridae</taxon>
        <taxon>Pentapetalae</taxon>
        <taxon>rosids</taxon>
        <taxon>fabids</taxon>
        <taxon>Fabales</taxon>
        <taxon>Fabaceae</taxon>
        <taxon>Papilionoideae</taxon>
        <taxon>50 kb inversion clade</taxon>
        <taxon>NPAAA clade</taxon>
        <taxon>Hologalegina</taxon>
        <taxon>IRL clade</taxon>
        <taxon>Fabeae</taxon>
        <taxon>Vicia</taxon>
    </lineage>
</organism>
<keyword evidence="1" id="KW-1133">Transmembrane helix</keyword>
<sequence>MTTKGGIRGLPTQFLLEIARYFSRMKSTVAFETIFALLAYRLFLFPNVDKFVDINTIRIFMIGNPVPTLLGDAYYSVHIRNYYHGGMIICCTPLLYRWFISHMPRSDAFWDVKKEPHWAPKIMALTHSDIDWYHRAYQDVEIIDNYGSFPNVPLLGTKGGINYNRVLAL</sequence>
<evidence type="ECO:0000259" key="2">
    <source>
        <dbReference type="Pfam" id="PF24924"/>
    </source>
</evidence>
<evidence type="ECO:0000313" key="4">
    <source>
        <dbReference type="Proteomes" id="UP001157006"/>
    </source>
</evidence>
<dbReference type="PANTHER" id="PTHR48154:SF1">
    <property type="entry name" value="PROTEIN, PUTATIVE-RELATED"/>
    <property type="match status" value="1"/>
</dbReference>
<feature type="domain" description="DUF7745" evidence="2">
    <location>
        <begin position="1"/>
        <end position="169"/>
    </location>
</feature>
<keyword evidence="1" id="KW-0472">Membrane</keyword>
<proteinExistence type="predicted"/>
<reference evidence="3 4" key="1">
    <citation type="submission" date="2023-01" db="EMBL/GenBank/DDBJ databases">
        <authorList>
            <person name="Kreplak J."/>
        </authorList>
    </citation>
    <scope>NUCLEOTIDE SEQUENCE [LARGE SCALE GENOMIC DNA]</scope>
</reference>
<dbReference type="Proteomes" id="UP001157006">
    <property type="component" value="Chromosome 5"/>
</dbReference>
<dbReference type="EMBL" id="OX451740">
    <property type="protein sequence ID" value="CAI8614486.1"/>
    <property type="molecule type" value="Genomic_DNA"/>
</dbReference>
<dbReference type="InterPro" id="IPR056647">
    <property type="entry name" value="DUF7745"/>
</dbReference>
<dbReference type="AlphaFoldDB" id="A0AAV1AW12"/>
<name>A0AAV1AW12_VICFA</name>